<dbReference type="SUPFAM" id="SSF47616">
    <property type="entry name" value="GST C-terminal domain-like"/>
    <property type="match status" value="1"/>
</dbReference>
<dbReference type="GO" id="GO:0016740">
    <property type="term" value="F:transferase activity"/>
    <property type="evidence" value="ECO:0007669"/>
    <property type="project" value="UniProtKB-KW"/>
</dbReference>
<evidence type="ECO:0000256" key="3">
    <source>
        <dbReference type="RuleBase" id="RU003494"/>
    </source>
</evidence>
<dbReference type="AlphaFoldDB" id="A0A6A8A1H3"/>
<dbReference type="InterPro" id="IPR004045">
    <property type="entry name" value="Glutathione_S-Trfase_N"/>
</dbReference>
<accession>A0A6A8A1H3</accession>
<dbReference type="InterPro" id="IPR036249">
    <property type="entry name" value="Thioredoxin-like_sf"/>
</dbReference>
<protein>
    <submittedName>
        <fullName evidence="6">Glutathione S-transferase family protein</fullName>
    </submittedName>
</protein>
<dbReference type="SFLD" id="SFLDG01150">
    <property type="entry name" value="Main.1:_Beta-like"/>
    <property type="match status" value="1"/>
</dbReference>
<dbReference type="Pfam" id="PF00043">
    <property type="entry name" value="GST_C"/>
    <property type="match status" value="1"/>
</dbReference>
<dbReference type="InterPro" id="IPR004046">
    <property type="entry name" value="GST_C"/>
</dbReference>
<dbReference type="Gene3D" id="3.40.30.10">
    <property type="entry name" value="Glutaredoxin"/>
    <property type="match status" value="1"/>
</dbReference>
<evidence type="ECO:0000313" key="6">
    <source>
        <dbReference type="EMBL" id="MQW08774.1"/>
    </source>
</evidence>
<dbReference type="SFLD" id="SFLDS00019">
    <property type="entry name" value="Glutathione_Transferase_(cytos"/>
    <property type="match status" value="1"/>
</dbReference>
<dbReference type="SFLD" id="SFLDG00358">
    <property type="entry name" value="Main_(cytGST)"/>
    <property type="match status" value="1"/>
</dbReference>
<dbReference type="EMBL" id="WISP01000225">
    <property type="protein sequence ID" value="MQW08774.1"/>
    <property type="molecule type" value="Genomic_DNA"/>
</dbReference>
<dbReference type="PANTHER" id="PTHR44051">
    <property type="entry name" value="GLUTATHIONE S-TRANSFERASE-RELATED"/>
    <property type="match status" value="1"/>
</dbReference>
<dbReference type="RefSeq" id="WP_153319098.1">
    <property type="nucleotide sequence ID" value="NZ_WISP01000225.1"/>
</dbReference>
<comment type="caution">
    <text evidence="6">The sequence shown here is derived from an EMBL/GenBank/DDBJ whole genome shotgun (WGS) entry which is preliminary data.</text>
</comment>
<dbReference type="PROSITE" id="PS50404">
    <property type="entry name" value="GST_NTER"/>
    <property type="match status" value="1"/>
</dbReference>
<name>A0A6A8A1H3_RHIML</name>
<evidence type="ECO:0000259" key="4">
    <source>
        <dbReference type="PROSITE" id="PS50404"/>
    </source>
</evidence>
<organism evidence="6">
    <name type="scientific">Rhizobium meliloti</name>
    <name type="common">Ensifer meliloti</name>
    <name type="synonym">Sinorhizobium meliloti</name>
    <dbReference type="NCBI Taxonomy" id="382"/>
    <lineage>
        <taxon>Bacteria</taxon>
        <taxon>Pseudomonadati</taxon>
        <taxon>Pseudomonadota</taxon>
        <taxon>Alphaproteobacteria</taxon>
        <taxon>Hyphomicrobiales</taxon>
        <taxon>Rhizobiaceae</taxon>
        <taxon>Sinorhizobium/Ensifer group</taxon>
        <taxon>Sinorhizobium</taxon>
    </lineage>
</organism>
<dbReference type="CDD" id="cd03207">
    <property type="entry name" value="GST_C_8"/>
    <property type="match status" value="1"/>
</dbReference>
<sequence>MMKLYGLGPTRSLRARWALQELDAEFEFVAVNILAGEAHHPDFLRLNPAGKLPVLVDGDFVLTESAAIVMYLAEKYGGKGLMPADLKERAQAYRWSLFAVTELEQPLWRMAKHTFLYPEEKRLPEDIALAKEEFLAMAAVLEQHMKGREFIVGDRISIADCVTAYVLDWGNENGLLDDFPNLKAYLERMYARPKAPQRIAEAFASLQS</sequence>
<gene>
    <name evidence="6" type="ORF">GHK45_35150</name>
</gene>
<proteinExistence type="inferred from homology"/>
<evidence type="ECO:0000256" key="1">
    <source>
        <dbReference type="ARBA" id="ARBA00007409"/>
    </source>
</evidence>
<dbReference type="InterPro" id="IPR036282">
    <property type="entry name" value="Glutathione-S-Trfase_C_sf"/>
</dbReference>
<dbReference type="FunFam" id="3.40.30.10:FF:000039">
    <property type="entry name" value="Glutathione S-transferase domain"/>
    <property type="match status" value="1"/>
</dbReference>
<dbReference type="SUPFAM" id="SSF52833">
    <property type="entry name" value="Thioredoxin-like"/>
    <property type="match status" value="1"/>
</dbReference>
<dbReference type="Gene3D" id="1.20.1050.10">
    <property type="match status" value="1"/>
</dbReference>
<dbReference type="Pfam" id="PF02798">
    <property type="entry name" value="GST_N"/>
    <property type="match status" value="1"/>
</dbReference>
<feature type="domain" description="GST C-terminal" evidence="5">
    <location>
        <begin position="85"/>
        <end position="208"/>
    </location>
</feature>
<dbReference type="PANTHER" id="PTHR44051:SF8">
    <property type="entry name" value="GLUTATHIONE S-TRANSFERASE GSTA"/>
    <property type="match status" value="1"/>
</dbReference>
<dbReference type="InterPro" id="IPR010987">
    <property type="entry name" value="Glutathione-S-Trfase_C-like"/>
</dbReference>
<keyword evidence="2 6" id="KW-0808">Transferase</keyword>
<reference evidence="6" key="1">
    <citation type="journal article" date="2013" name="Genome Biol.">
        <title>Comparative genomics of the core and accessory genomes of 48 Sinorhizobium strains comprising five genospecies.</title>
        <authorList>
            <person name="Sugawara M."/>
            <person name="Epstein B."/>
            <person name="Badgley B.D."/>
            <person name="Unno T."/>
            <person name="Xu L."/>
            <person name="Reese J."/>
            <person name="Gyaneshwar P."/>
            <person name="Denny R."/>
            <person name="Mudge J."/>
            <person name="Bharti A.K."/>
            <person name="Farmer A.D."/>
            <person name="May G.D."/>
            <person name="Woodward J.E."/>
            <person name="Medigue C."/>
            <person name="Vallenet D."/>
            <person name="Lajus A."/>
            <person name="Rouy Z."/>
            <person name="Martinez-Vaz B."/>
            <person name="Tiffin P."/>
            <person name="Young N.D."/>
            <person name="Sadowsky M.J."/>
        </authorList>
    </citation>
    <scope>NUCLEOTIDE SEQUENCE</scope>
    <source>
        <strain evidence="6">M30</strain>
    </source>
</reference>
<evidence type="ECO:0000259" key="5">
    <source>
        <dbReference type="PROSITE" id="PS50405"/>
    </source>
</evidence>
<dbReference type="CDD" id="cd03046">
    <property type="entry name" value="GST_N_GTT1_like"/>
    <property type="match status" value="1"/>
</dbReference>
<comment type="similarity">
    <text evidence="1 3">Belongs to the GST superfamily.</text>
</comment>
<feature type="domain" description="GST N-terminal" evidence="4">
    <location>
        <begin position="1"/>
        <end position="80"/>
    </location>
</feature>
<evidence type="ECO:0000256" key="2">
    <source>
        <dbReference type="ARBA" id="ARBA00022679"/>
    </source>
</evidence>
<dbReference type="InterPro" id="IPR040079">
    <property type="entry name" value="Glutathione_S-Trfase"/>
</dbReference>
<dbReference type="PROSITE" id="PS50405">
    <property type="entry name" value="GST_CTER"/>
    <property type="match status" value="1"/>
</dbReference>